<evidence type="ECO:0000313" key="2">
    <source>
        <dbReference type="Proteomes" id="UP000735302"/>
    </source>
</evidence>
<evidence type="ECO:0000313" key="1">
    <source>
        <dbReference type="EMBL" id="GFO39537.1"/>
    </source>
</evidence>
<reference evidence="1 2" key="1">
    <citation type="journal article" date="2021" name="Elife">
        <title>Chloroplast acquisition without the gene transfer in kleptoplastic sea slugs, Plakobranchus ocellatus.</title>
        <authorList>
            <person name="Maeda T."/>
            <person name="Takahashi S."/>
            <person name="Yoshida T."/>
            <person name="Shimamura S."/>
            <person name="Takaki Y."/>
            <person name="Nagai Y."/>
            <person name="Toyoda A."/>
            <person name="Suzuki Y."/>
            <person name="Arimoto A."/>
            <person name="Ishii H."/>
            <person name="Satoh N."/>
            <person name="Nishiyama T."/>
            <person name="Hasebe M."/>
            <person name="Maruyama T."/>
            <person name="Minagawa J."/>
            <person name="Obokata J."/>
            <person name="Shigenobu S."/>
        </authorList>
    </citation>
    <scope>NUCLEOTIDE SEQUENCE [LARGE SCALE GENOMIC DNA]</scope>
</reference>
<sequence>MGKIIVIYCNSQRDAAEIMTSRRREGAHWPLRRVACQLEAITRVALCPPPDACEAREKSSVLAPPILAFLRGSSSQSPTVAPPVSLVLLTRGKKPMKPE</sequence>
<protein>
    <submittedName>
        <fullName evidence="1">Uncharacterized protein</fullName>
    </submittedName>
</protein>
<dbReference type="EMBL" id="BLXT01007498">
    <property type="protein sequence ID" value="GFO39537.1"/>
    <property type="molecule type" value="Genomic_DNA"/>
</dbReference>
<name>A0AAV4D5W6_9GAST</name>
<gene>
    <name evidence="1" type="ORF">PoB_006604200</name>
</gene>
<proteinExistence type="predicted"/>
<dbReference type="Proteomes" id="UP000735302">
    <property type="component" value="Unassembled WGS sequence"/>
</dbReference>
<accession>A0AAV4D5W6</accession>
<dbReference type="AlphaFoldDB" id="A0AAV4D5W6"/>
<organism evidence="1 2">
    <name type="scientific">Plakobranchus ocellatus</name>
    <dbReference type="NCBI Taxonomy" id="259542"/>
    <lineage>
        <taxon>Eukaryota</taxon>
        <taxon>Metazoa</taxon>
        <taxon>Spiralia</taxon>
        <taxon>Lophotrochozoa</taxon>
        <taxon>Mollusca</taxon>
        <taxon>Gastropoda</taxon>
        <taxon>Heterobranchia</taxon>
        <taxon>Euthyneura</taxon>
        <taxon>Panpulmonata</taxon>
        <taxon>Sacoglossa</taxon>
        <taxon>Placobranchoidea</taxon>
        <taxon>Plakobranchidae</taxon>
        <taxon>Plakobranchus</taxon>
    </lineage>
</organism>
<keyword evidence="2" id="KW-1185">Reference proteome</keyword>
<comment type="caution">
    <text evidence="1">The sequence shown here is derived from an EMBL/GenBank/DDBJ whole genome shotgun (WGS) entry which is preliminary data.</text>
</comment>